<reference evidence="1 2" key="1">
    <citation type="journal article" date="2018" name="PLoS Genet.">
        <title>Population sequencing reveals clonal diversity and ancestral inbreeding in the grapevine cultivar Chardonnay.</title>
        <authorList>
            <person name="Roach M.J."/>
            <person name="Johnson D.L."/>
            <person name="Bohlmann J."/>
            <person name="van Vuuren H.J."/>
            <person name="Jones S.J."/>
            <person name="Pretorius I.S."/>
            <person name="Schmidt S.A."/>
            <person name="Borneman A.R."/>
        </authorList>
    </citation>
    <scope>NUCLEOTIDE SEQUENCE [LARGE SCALE GENOMIC DNA]</scope>
    <source>
        <strain evidence="2">cv. Chardonnay</strain>
        <tissue evidence="1">Leaf</tissue>
    </source>
</reference>
<dbReference type="AlphaFoldDB" id="A0A438KP32"/>
<accession>A0A438KP32</accession>
<comment type="caution">
    <text evidence="1">The sequence shown here is derived from an EMBL/GenBank/DDBJ whole genome shotgun (WGS) entry which is preliminary data.</text>
</comment>
<organism evidence="1 2">
    <name type="scientific">Vitis vinifera</name>
    <name type="common">Grape</name>
    <dbReference type="NCBI Taxonomy" id="29760"/>
    <lineage>
        <taxon>Eukaryota</taxon>
        <taxon>Viridiplantae</taxon>
        <taxon>Streptophyta</taxon>
        <taxon>Embryophyta</taxon>
        <taxon>Tracheophyta</taxon>
        <taxon>Spermatophyta</taxon>
        <taxon>Magnoliopsida</taxon>
        <taxon>eudicotyledons</taxon>
        <taxon>Gunneridae</taxon>
        <taxon>Pentapetalae</taxon>
        <taxon>rosids</taxon>
        <taxon>Vitales</taxon>
        <taxon>Vitaceae</taxon>
        <taxon>Viteae</taxon>
        <taxon>Vitis</taxon>
    </lineage>
</organism>
<name>A0A438KP32_VITVI</name>
<dbReference type="Proteomes" id="UP000288805">
    <property type="component" value="Unassembled WGS sequence"/>
</dbReference>
<dbReference type="Gene3D" id="3.40.50.2000">
    <property type="entry name" value="Glycogen Phosphorylase B"/>
    <property type="match status" value="3"/>
</dbReference>
<sequence length="452" mass="51322">MGQPVVLVRSRTDCARLIEDRLREAKKFLSLPVAFSSQPRVGYLLRSVKGAWSQKSKRVNWNHNPIVLLEGLVWKPWISGTSSSGLKLEESGCRPGFVEAILTRMEDPNRRNILVVSFWVMSAAVVSMFHHFDLLVQNCHHSIDVSVSFFTVALFDRKGEERVDYIPDFLQPAWQTFQYYFTITTQSPSHRRSKINVFIPHPSIGHAIPYFNLGDSSSTATASHDLNYFRWLDFQLSSSVLYISLGSVLSVSRARTKELAAVLRVSGVRFLWVALGETTQLREMCGEMGLVVPWCDQLKCCRILLSNSKAAVEDWKIGWRVKREEGVETLVTREELLSLCGDLWTWNAKKEGNEERSKRRDPLRLDRSERSTWSPAPSVAHVVAMPFPGRGHINPMMNLCKLLASRRADILITFIVTEEWLGFLLSDSKPHKSDSVPFPTSFHPSLFAAPTT</sequence>
<dbReference type="PANTHER" id="PTHR48045">
    <property type="entry name" value="UDP-GLYCOSYLTRANSFERASE 72B1"/>
    <property type="match status" value="1"/>
</dbReference>
<dbReference type="GO" id="GO:0016740">
    <property type="term" value="F:transferase activity"/>
    <property type="evidence" value="ECO:0007669"/>
    <property type="project" value="UniProtKB-KW"/>
</dbReference>
<evidence type="ECO:0000313" key="1">
    <source>
        <dbReference type="EMBL" id="RVX22957.1"/>
    </source>
</evidence>
<protein>
    <submittedName>
        <fullName evidence="1">UDP-glycosyltransferase 87A2</fullName>
    </submittedName>
</protein>
<gene>
    <name evidence="1" type="primary">UGT87A2_4</name>
    <name evidence="1" type="ORF">CK203_008260</name>
</gene>
<proteinExistence type="predicted"/>
<keyword evidence="1" id="KW-0808">Transferase</keyword>
<evidence type="ECO:0000313" key="2">
    <source>
        <dbReference type="Proteomes" id="UP000288805"/>
    </source>
</evidence>
<dbReference type="PANTHER" id="PTHR48045:SF22">
    <property type="entry name" value="UDP-GLUCURONOSYL_UDP-GLUCOSYLTRANSFERASE"/>
    <property type="match status" value="1"/>
</dbReference>
<dbReference type="SUPFAM" id="SSF53756">
    <property type="entry name" value="UDP-Glycosyltransferase/glycogen phosphorylase"/>
    <property type="match status" value="2"/>
</dbReference>
<dbReference type="EMBL" id="QGNW01000002">
    <property type="protein sequence ID" value="RVX22957.1"/>
    <property type="molecule type" value="Genomic_DNA"/>
</dbReference>